<organism evidence="1">
    <name type="scientific">marine sediment metagenome</name>
    <dbReference type="NCBI Taxonomy" id="412755"/>
    <lineage>
        <taxon>unclassified sequences</taxon>
        <taxon>metagenomes</taxon>
        <taxon>ecological metagenomes</taxon>
    </lineage>
</organism>
<name>X1RGH6_9ZZZZ</name>
<protein>
    <submittedName>
        <fullName evidence="1">Uncharacterized protein</fullName>
    </submittedName>
</protein>
<reference evidence="1" key="1">
    <citation type="journal article" date="2014" name="Front. Microbiol.">
        <title>High frequency of phylogenetically diverse reductive dehalogenase-homologous genes in deep subseafloor sedimentary metagenomes.</title>
        <authorList>
            <person name="Kawai M."/>
            <person name="Futagami T."/>
            <person name="Toyoda A."/>
            <person name="Takaki Y."/>
            <person name="Nishi S."/>
            <person name="Hori S."/>
            <person name="Arai W."/>
            <person name="Tsubouchi T."/>
            <person name="Morono Y."/>
            <person name="Uchiyama I."/>
            <person name="Ito T."/>
            <person name="Fujiyama A."/>
            <person name="Inagaki F."/>
            <person name="Takami H."/>
        </authorList>
    </citation>
    <scope>NUCLEOTIDE SEQUENCE</scope>
    <source>
        <strain evidence="1">Expedition CK06-06</strain>
    </source>
</reference>
<sequence>MPDINKPMDIPELNLQPPITGKVKLSEDMQQTLALLCTYVNNKRVTVKASESGVLQTVNPRIKGIWGAESGGAGSTKQGDNIPC</sequence>
<feature type="non-terminal residue" evidence="1">
    <location>
        <position position="84"/>
    </location>
</feature>
<comment type="caution">
    <text evidence="1">The sequence shown here is derived from an EMBL/GenBank/DDBJ whole genome shotgun (WGS) entry which is preliminary data.</text>
</comment>
<dbReference type="AlphaFoldDB" id="X1RGH6"/>
<proteinExistence type="predicted"/>
<dbReference type="EMBL" id="BARV01033861">
    <property type="protein sequence ID" value="GAI54694.1"/>
    <property type="molecule type" value="Genomic_DNA"/>
</dbReference>
<gene>
    <name evidence="1" type="ORF">S06H3_53150</name>
</gene>
<evidence type="ECO:0000313" key="1">
    <source>
        <dbReference type="EMBL" id="GAI54694.1"/>
    </source>
</evidence>
<accession>X1RGH6</accession>